<name>A0A1P8WI42_9PLAN</name>
<dbReference type="RefSeq" id="WP_145944220.1">
    <property type="nucleotide sequence ID" value="NZ_CP017641.1"/>
</dbReference>
<proteinExistence type="predicted"/>
<accession>A0A1P8WI42</accession>
<evidence type="ECO:0000313" key="1">
    <source>
        <dbReference type="EMBL" id="APZ93722.1"/>
    </source>
</evidence>
<protein>
    <submittedName>
        <fullName evidence="1">Uncharacterized protein</fullName>
    </submittedName>
</protein>
<keyword evidence="2" id="KW-1185">Reference proteome</keyword>
<dbReference type="KEGG" id="fmr:Fuma_03340"/>
<evidence type="ECO:0000313" key="2">
    <source>
        <dbReference type="Proteomes" id="UP000187735"/>
    </source>
</evidence>
<sequence length="583" mass="65142">MFTRPQFARLLAIQTLVFLHPSWLSLPAGLSGELPPPYLVEIRNYDWRADRQAEISALVADSAPAGRLPRDTETQIAERIVWKFDVGNSDYVTGVASCLEFDGTVHKFLFRTMPGEDEFHRVVAAELKRRGPNARMEGTGVKVRLISPVEYREIGDGIRAKIATKDFYWTRKNGVFLSDDTKRVFDVPTAHLTDHIKRGRGKDWYAYVDPSSTPRAARDLLIRQFETQTSVRMQQRDGEAETKHAVRRLFGQNAIDLTEILWTDVTSVIADWKYPSGTKPLKAHAIVNVQPKSELSALIRELRTSGGARSSVPQSADVSVSVNMRLPEMVRDSMKALVTNSLLHQTSAGRVLEDTIDEGDVRLSAWIKVNDDDATIHAVSPVSAEAVPSTELTSLFGGTVNEAGEAIVPLNVPFFGDVWPAKQVGAKIDNGQLRLSMPLDENEPSTKLTEEATTAITPDTLVLIRGDLSLWAADEDAPNDETESPGKSVFGHLEKLYQHWMVYRLPKRIRFLWFRSESPSIPVTSLFENLRADGDNRFEIRLTANRTGTELRADCTVGRELYGLLMARQMLSGIDVEKAESER</sequence>
<dbReference type="Proteomes" id="UP000187735">
    <property type="component" value="Chromosome"/>
</dbReference>
<reference evidence="1 2" key="1">
    <citation type="journal article" date="2016" name="Front. Microbiol.">
        <title>Fuerstia marisgermanicae gen. nov., sp. nov., an Unusual Member of the Phylum Planctomycetes from the German Wadden Sea.</title>
        <authorList>
            <person name="Kohn T."/>
            <person name="Heuer A."/>
            <person name="Jogler M."/>
            <person name="Vollmers J."/>
            <person name="Boedeker C."/>
            <person name="Bunk B."/>
            <person name="Rast P."/>
            <person name="Borchert D."/>
            <person name="Glockner I."/>
            <person name="Freese H.M."/>
            <person name="Klenk H.P."/>
            <person name="Overmann J."/>
            <person name="Kaster A.K."/>
            <person name="Rohde M."/>
            <person name="Wiegand S."/>
            <person name="Jogler C."/>
        </authorList>
    </citation>
    <scope>NUCLEOTIDE SEQUENCE [LARGE SCALE GENOMIC DNA]</scope>
    <source>
        <strain evidence="1 2">NH11</strain>
    </source>
</reference>
<dbReference type="EMBL" id="CP017641">
    <property type="protein sequence ID" value="APZ93722.1"/>
    <property type="molecule type" value="Genomic_DNA"/>
</dbReference>
<organism evidence="1 2">
    <name type="scientific">Fuerstiella marisgermanici</name>
    <dbReference type="NCBI Taxonomy" id="1891926"/>
    <lineage>
        <taxon>Bacteria</taxon>
        <taxon>Pseudomonadati</taxon>
        <taxon>Planctomycetota</taxon>
        <taxon>Planctomycetia</taxon>
        <taxon>Planctomycetales</taxon>
        <taxon>Planctomycetaceae</taxon>
        <taxon>Fuerstiella</taxon>
    </lineage>
</organism>
<gene>
    <name evidence="1" type="ORF">Fuma_03340</name>
</gene>
<dbReference type="AlphaFoldDB" id="A0A1P8WI42"/>